<sequence>MKIQVKNLRFSIDKKEILKDVSFNVPKGSFVGVIGPNGSGKSTLLKNIYRLYKPSSGEILLDNKDLSTMKDKECAKEIAVLAQESSSQFDFTVEQIVKMGRYPYKSIFEDYSKEDLKMVEDMLKKVGLDNYSERSFSNLSGGEKQRTLIARALVQNTDFLILDEPTNHLDIGYQIQLMDLVKSLNITTLSAIHDMNMASMYCDYLIVMKDGQITKYGKVEEVITSQMLKEVFGVNAYVGINPINNKLQVSFMHSHEHVNGVGHDHVHEDGFTGKHSHYHNHLTNKMELV</sequence>
<evidence type="ECO:0000259" key="4">
    <source>
        <dbReference type="PROSITE" id="PS50893"/>
    </source>
</evidence>
<evidence type="ECO:0000256" key="1">
    <source>
        <dbReference type="ARBA" id="ARBA00022448"/>
    </source>
</evidence>
<dbReference type="InterPro" id="IPR003439">
    <property type="entry name" value="ABC_transporter-like_ATP-bd"/>
</dbReference>
<evidence type="ECO:0000256" key="3">
    <source>
        <dbReference type="ARBA" id="ARBA00022840"/>
    </source>
</evidence>
<evidence type="ECO:0000256" key="2">
    <source>
        <dbReference type="ARBA" id="ARBA00022741"/>
    </source>
</evidence>
<accession>A0A2P2BTS1</accession>
<dbReference type="PANTHER" id="PTHR42794:SF2">
    <property type="entry name" value="ABC TRANSPORTER ATP-BINDING PROTEIN"/>
    <property type="match status" value="1"/>
</dbReference>
<dbReference type="PROSITE" id="PS50893">
    <property type="entry name" value="ABC_TRANSPORTER_2"/>
    <property type="match status" value="1"/>
</dbReference>
<dbReference type="AlphaFoldDB" id="A0A2P2BTS1"/>
<protein>
    <submittedName>
        <fullName evidence="5">Fe(3+)-citrate import ATP-binding protein YfmF</fullName>
    </submittedName>
</protein>
<dbReference type="CDD" id="cd03214">
    <property type="entry name" value="ABC_Iron-Siderophores_B12_Hemin"/>
    <property type="match status" value="1"/>
</dbReference>
<dbReference type="Pfam" id="PF00005">
    <property type="entry name" value="ABC_tran"/>
    <property type="match status" value="1"/>
</dbReference>
<dbReference type="SMART" id="SM00382">
    <property type="entry name" value="AAA"/>
    <property type="match status" value="1"/>
</dbReference>
<keyword evidence="3 5" id="KW-0067">ATP-binding</keyword>
<dbReference type="Proteomes" id="UP000245695">
    <property type="component" value="Chromosome 1"/>
</dbReference>
<gene>
    <name evidence="5" type="ORF">FRIFI_2237</name>
</gene>
<dbReference type="EMBL" id="LN650648">
    <property type="protein sequence ID" value="CEI73765.1"/>
    <property type="molecule type" value="Genomic_DNA"/>
</dbReference>
<organism evidence="5 6">
    <name type="scientific">Romboutsia hominis</name>
    <dbReference type="NCBI Taxonomy" id="1507512"/>
    <lineage>
        <taxon>Bacteria</taxon>
        <taxon>Bacillati</taxon>
        <taxon>Bacillota</taxon>
        <taxon>Clostridia</taxon>
        <taxon>Peptostreptococcales</taxon>
        <taxon>Peptostreptococcaceae</taxon>
        <taxon>Romboutsia</taxon>
    </lineage>
</organism>
<keyword evidence="2" id="KW-0547">Nucleotide-binding</keyword>
<dbReference type="Gene3D" id="3.40.50.300">
    <property type="entry name" value="P-loop containing nucleotide triphosphate hydrolases"/>
    <property type="match status" value="1"/>
</dbReference>
<dbReference type="GO" id="GO:0005524">
    <property type="term" value="F:ATP binding"/>
    <property type="evidence" value="ECO:0007669"/>
    <property type="project" value="UniProtKB-KW"/>
</dbReference>
<dbReference type="PANTHER" id="PTHR42794">
    <property type="entry name" value="HEMIN IMPORT ATP-BINDING PROTEIN HMUV"/>
    <property type="match status" value="1"/>
</dbReference>
<dbReference type="FunFam" id="3.40.50.300:FF:000134">
    <property type="entry name" value="Iron-enterobactin ABC transporter ATP-binding protein"/>
    <property type="match status" value="1"/>
</dbReference>
<dbReference type="GO" id="GO:0016887">
    <property type="term" value="F:ATP hydrolysis activity"/>
    <property type="evidence" value="ECO:0007669"/>
    <property type="project" value="InterPro"/>
</dbReference>
<name>A0A2P2BTS1_9FIRM</name>
<feature type="domain" description="ABC transporter" evidence="4">
    <location>
        <begin position="3"/>
        <end position="235"/>
    </location>
</feature>
<evidence type="ECO:0000313" key="5">
    <source>
        <dbReference type="EMBL" id="CEI73765.1"/>
    </source>
</evidence>
<dbReference type="KEGG" id="rhom:FRIFI_2237"/>
<dbReference type="InterPro" id="IPR003593">
    <property type="entry name" value="AAA+_ATPase"/>
</dbReference>
<proteinExistence type="predicted"/>
<dbReference type="RefSeq" id="WP_207733530.1">
    <property type="nucleotide sequence ID" value="NZ_FJTZ01000012.1"/>
</dbReference>
<keyword evidence="6" id="KW-1185">Reference proteome</keyword>
<dbReference type="SUPFAM" id="SSF52540">
    <property type="entry name" value="P-loop containing nucleoside triphosphate hydrolases"/>
    <property type="match status" value="1"/>
</dbReference>
<reference evidence="5 6" key="1">
    <citation type="submission" date="2014-09" db="EMBL/GenBank/DDBJ databases">
        <authorList>
            <person name="Hornung B.V."/>
        </authorList>
    </citation>
    <scope>NUCLEOTIDE SEQUENCE [LARGE SCALE GENOMIC DNA]</scope>
    <source>
        <strain evidence="5 6">FRIFI</strain>
    </source>
</reference>
<keyword evidence="1" id="KW-0813">Transport</keyword>
<evidence type="ECO:0000313" key="6">
    <source>
        <dbReference type="Proteomes" id="UP000245695"/>
    </source>
</evidence>
<dbReference type="InterPro" id="IPR027417">
    <property type="entry name" value="P-loop_NTPase"/>
</dbReference>